<dbReference type="Proteomes" id="UP000244855">
    <property type="component" value="Unassembled WGS sequence"/>
</dbReference>
<dbReference type="InterPro" id="IPR007250">
    <property type="entry name" value="HSP9_HSP12"/>
</dbReference>
<sequence length="89" mass="9853">MSDAGRKDFHDKVKESMVPDSTKSTQTKMKESLTDTGDKFARGAQPDHQKSTGQEFSDKVGRSHDRNVHGSGPESVLDKTKHALGMDRH</sequence>
<name>A0A2V1E8F6_9PLEO</name>
<evidence type="ECO:0008006" key="4">
    <source>
        <dbReference type="Google" id="ProtNLM"/>
    </source>
</evidence>
<accession>A0A2V1E8F6</accession>
<evidence type="ECO:0000313" key="3">
    <source>
        <dbReference type="Proteomes" id="UP000244855"/>
    </source>
</evidence>
<feature type="compositionally biased region" description="Basic and acidic residues" evidence="1">
    <location>
        <begin position="1"/>
        <end position="17"/>
    </location>
</feature>
<keyword evidence="3" id="KW-1185">Reference proteome</keyword>
<dbReference type="Pfam" id="PF04119">
    <property type="entry name" value="HSP9_HSP12"/>
    <property type="match status" value="1"/>
</dbReference>
<feature type="compositionally biased region" description="Basic and acidic residues" evidence="1">
    <location>
        <begin position="76"/>
        <end position="89"/>
    </location>
</feature>
<dbReference type="AlphaFoldDB" id="A0A2V1E8F6"/>
<feature type="region of interest" description="Disordered" evidence="1">
    <location>
        <begin position="1"/>
        <end position="89"/>
    </location>
</feature>
<organism evidence="2 3">
    <name type="scientific">Periconia macrospinosa</name>
    <dbReference type="NCBI Taxonomy" id="97972"/>
    <lineage>
        <taxon>Eukaryota</taxon>
        <taxon>Fungi</taxon>
        <taxon>Dikarya</taxon>
        <taxon>Ascomycota</taxon>
        <taxon>Pezizomycotina</taxon>
        <taxon>Dothideomycetes</taxon>
        <taxon>Pleosporomycetidae</taxon>
        <taxon>Pleosporales</taxon>
        <taxon>Massarineae</taxon>
        <taxon>Periconiaceae</taxon>
        <taxon>Periconia</taxon>
    </lineage>
</organism>
<dbReference type="Gene3D" id="6.10.280.100">
    <property type="match status" value="1"/>
</dbReference>
<evidence type="ECO:0000256" key="1">
    <source>
        <dbReference type="SAM" id="MobiDB-lite"/>
    </source>
</evidence>
<dbReference type="EMBL" id="KZ805306">
    <property type="protein sequence ID" value="PVI06878.1"/>
    <property type="molecule type" value="Genomic_DNA"/>
</dbReference>
<dbReference type="STRING" id="97972.A0A2V1E8F6"/>
<evidence type="ECO:0000313" key="2">
    <source>
        <dbReference type="EMBL" id="PVI06878.1"/>
    </source>
</evidence>
<feature type="compositionally biased region" description="Basic and acidic residues" evidence="1">
    <location>
        <begin position="28"/>
        <end position="68"/>
    </location>
</feature>
<dbReference type="OrthoDB" id="2348401at2759"/>
<proteinExistence type="predicted"/>
<protein>
    <recommendedName>
        <fullName evidence="4">Chaperone/heat shock protein Hsp12</fullName>
    </recommendedName>
</protein>
<gene>
    <name evidence="2" type="ORF">DM02DRAFT_513623</name>
</gene>
<reference evidence="2 3" key="1">
    <citation type="journal article" date="2018" name="Sci. Rep.">
        <title>Comparative genomics provides insights into the lifestyle and reveals functional heterogeneity of dark septate endophytic fungi.</title>
        <authorList>
            <person name="Knapp D.G."/>
            <person name="Nemeth J.B."/>
            <person name="Barry K."/>
            <person name="Hainaut M."/>
            <person name="Henrissat B."/>
            <person name="Johnson J."/>
            <person name="Kuo A."/>
            <person name="Lim J.H.P."/>
            <person name="Lipzen A."/>
            <person name="Nolan M."/>
            <person name="Ohm R.A."/>
            <person name="Tamas L."/>
            <person name="Grigoriev I.V."/>
            <person name="Spatafora J.W."/>
            <person name="Nagy L.G."/>
            <person name="Kovacs G.M."/>
        </authorList>
    </citation>
    <scope>NUCLEOTIDE SEQUENCE [LARGE SCALE GENOMIC DNA]</scope>
    <source>
        <strain evidence="2 3">DSE2036</strain>
    </source>
</reference>